<dbReference type="PROSITE" id="PS00028">
    <property type="entry name" value="ZINC_FINGER_C2H2_1"/>
    <property type="match status" value="1"/>
</dbReference>
<keyword evidence="8" id="KW-1185">Reference proteome</keyword>
<protein>
    <recommendedName>
        <fullName evidence="6">C2H2-type domain-containing protein</fullName>
    </recommendedName>
</protein>
<keyword evidence="2" id="KW-0677">Repeat</keyword>
<dbReference type="Gene3D" id="3.30.160.60">
    <property type="entry name" value="Classic Zinc Finger"/>
    <property type="match status" value="2"/>
</dbReference>
<organism evidence="7 8">
    <name type="scientific">Apophysomyces ossiformis</name>
    <dbReference type="NCBI Taxonomy" id="679940"/>
    <lineage>
        <taxon>Eukaryota</taxon>
        <taxon>Fungi</taxon>
        <taxon>Fungi incertae sedis</taxon>
        <taxon>Mucoromycota</taxon>
        <taxon>Mucoromycotina</taxon>
        <taxon>Mucoromycetes</taxon>
        <taxon>Mucorales</taxon>
        <taxon>Mucorineae</taxon>
        <taxon>Mucoraceae</taxon>
        <taxon>Apophysomyces</taxon>
    </lineage>
</organism>
<dbReference type="Pfam" id="PF00096">
    <property type="entry name" value="zf-C2H2"/>
    <property type="match status" value="1"/>
</dbReference>
<evidence type="ECO:0000313" key="7">
    <source>
        <dbReference type="EMBL" id="KAF7731961.1"/>
    </source>
</evidence>
<dbReference type="SMART" id="SM00355">
    <property type="entry name" value="ZnF_C2H2"/>
    <property type="match status" value="2"/>
</dbReference>
<dbReference type="AlphaFoldDB" id="A0A8H7BT21"/>
<feature type="domain" description="C2H2-type" evidence="6">
    <location>
        <begin position="181"/>
        <end position="207"/>
    </location>
</feature>
<evidence type="ECO:0000256" key="2">
    <source>
        <dbReference type="ARBA" id="ARBA00022737"/>
    </source>
</evidence>
<keyword evidence="1" id="KW-0479">Metal-binding</keyword>
<dbReference type="FunFam" id="3.30.160.60:FF:000100">
    <property type="entry name" value="Zinc finger 45-like"/>
    <property type="match status" value="1"/>
</dbReference>
<dbReference type="Proteomes" id="UP000605846">
    <property type="component" value="Unassembled WGS sequence"/>
</dbReference>
<evidence type="ECO:0000256" key="1">
    <source>
        <dbReference type="ARBA" id="ARBA00022723"/>
    </source>
</evidence>
<dbReference type="OrthoDB" id="8117402at2759"/>
<accession>A0A8H7BT21</accession>
<proteinExistence type="predicted"/>
<evidence type="ECO:0000313" key="8">
    <source>
        <dbReference type="Proteomes" id="UP000605846"/>
    </source>
</evidence>
<keyword evidence="3 5" id="KW-0863">Zinc-finger</keyword>
<dbReference type="PANTHER" id="PTHR24408:SF58">
    <property type="entry name" value="TRANSCRIPTION FACTOR (TFIIIA), PUTATIVE (AFU_ORTHOLOGUE AFUA_1G05150)-RELATED"/>
    <property type="match status" value="1"/>
</dbReference>
<evidence type="ECO:0000256" key="5">
    <source>
        <dbReference type="PROSITE-ProRule" id="PRU00042"/>
    </source>
</evidence>
<dbReference type="PANTHER" id="PTHR24408">
    <property type="entry name" value="ZINC FINGER PROTEIN"/>
    <property type="match status" value="1"/>
</dbReference>
<dbReference type="SUPFAM" id="SSF57667">
    <property type="entry name" value="beta-beta-alpha zinc fingers"/>
    <property type="match status" value="1"/>
</dbReference>
<dbReference type="InterPro" id="IPR013087">
    <property type="entry name" value="Znf_C2H2_type"/>
</dbReference>
<comment type="caution">
    <text evidence="7">The sequence shown here is derived from an EMBL/GenBank/DDBJ whole genome shotgun (WGS) entry which is preliminary data.</text>
</comment>
<evidence type="ECO:0000259" key="6">
    <source>
        <dbReference type="PROSITE" id="PS50157"/>
    </source>
</evidence>
<dbReference type="PROSITE" id="PS50157">
    <property type="entry name" value="ZINC_FINGER_C2H2_2"/>
    <property type="match status" value="2"/>
</dbReference>
<reference evidence="7" key="1">
    <citation type="submission" date="2020-01" db="EMBL/GenBank/DDBJ databases">
        <title>Genome Sequencing of Three Apophysomyces-Like Fungal Strains Confirms a Novel Fungal Genus in the Mucoromycota with divergent Burkholderia-like Endosymbiotic Bacteria.</title>
        <authorList>
            <person name="Stajich J.E."/>
            <person name="Macias A.M."/>
            <person name="Carter-House D."/>
            <person name="Lovett B."/>
            <person name="Kasson L.R."/>
            <person name="Berry K."/>
            <person name="Grigoriev I."/>
            <person name="Chang Y."/>
            <person name="Spatafora J."/>
            <person name="Kasson M.T."/>
        </authorList>
    </citation>
    <scope>NUCLEOTIDE SEQUENCE</scope>
    <source>
        <strain evidence="7">NRRL A-21654</strain>
    </source>
</reference>
<dbReference type="GO" id="GO:0008270">
    <property type="term" value="F:zinc ion binding"/>
    <property type="evidence" value="ECO:0007669"/>
    <property type="project" value="UniProtKB-KW"/>
</dbReference>
<evidence type="ECO:0000256" key="3">
    <source>
        <dbReference type="ARBA" id="ARBA00022771"/>
    </source>
</evidence>
<feature type="domain" description="C2H2-type" evidence="6">
    <location>
        <begin position="151"/>
        <end position="178"/>
    </location>
</feature>
<dbReference type="GO" id="GO:0043565">
    <property type="term" value="F:sequence-specific DNA binding"/>
    <property type="evidence" value="ECO:0007669"/>
    <property type="project" value="TreeGrafter"/>
</dbReference>
<gene>
    <name evidence="7" type="ORF">EC973_007066</name>
</gene>
<name>A0A8H7BT21_9FUNG</name>
<keyword evidence="4" id="KW-0862">Zinc</keyword>
<dbReference type="GO" id="GO:0000981">
    <property type="term" value="F:DNA-binding transcription factor activity, RNA polymerase II-specific"/>
    <property type="evidence" value="ECO:0007669"/>
    <property type="project" value="TreeGrafter"/>
</dbReference>
<evidence type="ECO:0000256" key="4">
    <source>
        <dbReference type="ARBA" id="ARBA00022833"/>
    </source>
</evidence>
<dbReference type="InterPro" id="IPR036236">
    <property type="entry name" value="Znf_C2H2_sf"/>
</dbReference>
<dbReference type="Pfam" id="PF13894">
    <property type="entry name" value="zf-C2H2_4"/>
    <property type="match status" value="1"/>
</dbReference>
<sequence length="207" mass="24100">MSYANLLHFLYFDSEVPVQDDIQQQYQHQQQQISMPILSVHPSPSLYPTTHQTYPVWDLPQQQPYCSSYLGPPFPFWTTPPPPPGSVSAMPGTLIGNLEDTVLDDLLLKDPVTFPGQIDIDPHHALLFEPMAPTSNTKTTIPKKKDAEKQYRCPVCSHRSKRRHNLIEHMQTHNPNRIRKFACRHCQRSFARKYDMKRHEKIHTRHL</sequence>
<dbReference type="GO" id="GO:0005634">
    <property type="term" value="C:nucleus"/>
    <property type="evidence" value="ECO:0007669"/>
    <property type="project" value="TreeGrafter"/>
</dbReference>
<dbReference type="EMBL" id="JABAYA010000005">
    <property type="protein sequence ID" value="KAF7731961.1"/>
    <property type="molecule type" value="Genomic_DNA"/>
</dbReference>